<sequence>MGMDMPTTLMMRSDATGKLDLVVQAGAGGRGTLAVDATLATSGLLALQCDRRADPDDTLPNDIALLPAQSGGLLARRGWVGDILTDTRFGARLWLLARGKYDEMDRLLGAAYADEAMASIRAWWGVTVTVTAALAGRNTLQIGCQIGAVSVSRTVSAAA</sequence>
<protein>
    <recommendedName>
        <fullName evidence="3">Bacteriophage protein GP46</fullName>
    </recommendedName>
</protein>
<dbReference type="EMBL" id="BLJP01000057">
    <property type="protein sequence ID" value="GFE94925.1"/>
    <property type="molecule type" value="Genomic_DNA"/>
</dbReference>
<evidence type="ECO:0000313" key="2">
    <source>
        <dbReference type="Proteomes" id="UP000548726"/>
    </source>
</evidence>
<evidence type="ECO:0008006" key="3">
    <source>
        <dbReference type="Google" id="ProtNLM"/>
    </source>
</evidence>
<evidence type="ECO:0000313" key="1">
    <source>
        <dbReference type="EMBL" id="GFE94925.1"/>
    </source>
</evidence>
<dbReference type="Proteomes" id="UP000548726">
    <property type="component" value="Unassembled WGS sequence"/>
</dbReference>
<dbReference type="Pfam" id="PF07409">
    <property type="entry name" value="GP46"/>
    <property type="match status" value="1"/>
</dbReference>
<dbReference type="InterPro" id="IPR010877">
    <property type="entry name" value="Phage_Mu_Gp46"/>
</dbReference>
<accession>A0A6V8II30</accession>
<proteinExistence type="predicted"/>
<name>A0A6V8II30_9PROT</name>
<dbReference type="AlphaFoldDB" id="A0A6V8II30"/>
<reference evidence="1 2" key="1">
    <citation type="journal article" date="2020" name="Cell Rep.">
        <title>Local necrotic cells trigger systemic immune activation via gut microbiome dysbiosis in Drosophila.</title>
        <authorList>
            <person name="Kosakamoto H."/>
            <person name="Yamauchi T."/>
            <person name="Akuzawa-Tokita Y."/>
            <person name="Nishimura K."/>
            <person name="Soga T."/>
            <person name="Murakami T."/>
            <person name="Mori H."/>
            <person name="Yamamoto K."/>
            <person name="Miyazaki R."/>
            <person name="Koto A."/>
            <person name="Miura M."/>
            <person name="Obata F."/>
        </authorList>
    </citation>
    <scope>NUCLEOTIDE SEQUENCE [LARGE SCALE GENOMIC DNA]</scope>
    <source>
        <strain evidence="1 2">Ai</strain>
    </source>
</reference>
<gene>
    <name evidence="1" type="ORF">DmAi_29840</name>
</gene>
<comment type="caution">
    <text evidence="1">The sequence shown here is derived from an EMBL/GenBank/DDBJ whole genome shotgun (WGS) entry which is preliminary data.</text>
</comment>
<keyword evidence="2" id="KW-1185">Reference proteome</keyword>
<organism evidence="1 2">
    <name type="scientific">Acetobacter persici</name>
    <dbReference type="NCBI Taxonomy" id="1076596"/>
    <lineage>
        <taxon>Bacteria</taxon>
        <taxon>Pseudomonadati</taxon>
        <taxon>Pseudomonadota</taxon>
        <taxon>Alphaproteobacteria</taxon>
        <taxon>Acetobacterales</taxon>
        <taxon>Acetobacteraceae</taxon>
        <taxon>Acetobacter</taxon>
    </lineage>
</organism>